<dbReference type="Proteomes" id="UP001497512">
    <property type="component" value="Chromosome 6"/>
</dbReference>
<feature type="compositionally biased region" description="Basic residues" evidence="1">
    <location>
        <begin position="807"/>
        <end position="818"/>
    </location>
</feature>
<dbReference type="Pfam" id="PF00249">
    <property type="entry name" value="Myb_DNA-binding"/>
    <property type="match status" value="3"/>
</dbReference>
<feature type="compositionally biased region" description="Basic and acidic residues" evidence="1">
    <location>
        <begin position="117"/>
        <end position="137"/>
    </location>
</feature>
<dbReference type="SUPFAM" id="SSF46689">
    <property type="entry name" value="Homeodomain-like"/>
    <property type="match status" value="3"/>
</dbReference>
<name>A0ABP0UTS1_9BRYO</name>
<feature type="region of interest" description="Disordered" evidence="1">
    <location>
        <begin position="1416"/>
        <end position="1458"/>
    </location>
</feature>
<feature type="region of interest" description="Disordered" evidence="1">
    <location>
        <begin position="285"/>
        <end position="347"/>
    </location>
</feature>
<evidence type="ECO:0008006" key="6">
    <source>
        <dbReference type="Google" id="ProtNLM"/>
    </source>
</evidence>
<feature type="compositionally biased region" description="Polar residues" evidence="1">
    <location>
        <begin position="1335"/>
        <end position="1346"/>
    </location>
</feature>
<feature type="compositionally biased region" description="Basic and acidic residues" evidence="1">
    <location>
        <begin position="147"/>
        <end position="165"/>
    </location>
</feature>
<reference evidence="4" key="1">
    <citation type="submission" date="2024-02" db="EMBL/GenBank/DDBJ databases">
        <authorList>
            <consortium name="ELIXIR-Norway"/>
            <consortium name="Elixir Norway"/>
        </authorList>
    </citation>
    <scope>NUCLEOTIDE SEQUENCE</scope>
</reference>
<proteinExistence type="predicted"/>
<protein>
    <recommendedName>
        <fullName evidence="6">Nuclear receptor corepressor 1</fullName>
    </recommendedName>
</protein>
<organism evidence="4 5">
    <name type="scientific">Sphagnum troendelagicum</name>
    <dbReference type="NCBI Taxonomy" id="128251"/>
    <lineage>
        <taxon>Eukaryota</taxon>
        <taxon>Viridiplantae</taxon>
        <taxon>Streptophyta</taxon>
        <taxon>Embryophyta</taxon>
        <taxon>Bryophyta</taxon>
        <taxon>Sphagnophytina</taxon>
        <taxon>Sphagnopsida</taxon>
        <taxon>Sphagnales</taxon>
        <taxon>Sphagnaceae</taxon>
        <taxon>Sphagnum</taxon>
    </lineage>
</organism>
<dbReference type="PANTHER" id="PTHR47340:SF1">
    <property type="entry name" value="DUPLICATED HOMEODOMAIN-LIKE SUPERFAMILY PROTEIN"/>
    <property type="match status" value="1"/>
</dbReference>
<dbReference type="PANTHER" id="PTHR47340">
    <property type="entry name" value="DUPLICATED HOMEODOMAIN-LIKE SUPERFAMILY PROTEIN"/>
    <property type="match status" value="1"/>
</dbReference>
<evidence type="ECO:0000259" key="2">
    <source>
        <dbReference type="PROSITE" id="PS50090"/>
    </source>
</evidence>
<keyword evidence="5" id="KW-1185">Reference proteome</keyword>
<feature type="region of interest" description="Disordered" evidence="1">
    <location>
        <begin position="806"/>
        <end position="838"/>
    </location>
</feature>
<feature type="compositionally biased region" description="Basic and acidic residues" evidence="1">
    <location>
        <begin position="1360"/>
        <end position="1372"/>
    </location>
</feature>
<feature type="compositionally biased region" description="Basic and acidic residues" evidence="1">
    <location>
        <begin position="314"/>
        <end position="336"/>
    </location>
</feature>
<accession>A0ABP0UTS1</accession>
<feature type="domain" description="Myb-like" evidence="2">
    <location>
        <begin position="1361"/>
        <end position="1411"/>
    </location>
</feature>
<evidence type="ECO:0000256" key="1">
    <source>
        <dbReference type="SAM" id="MobiDB-lite"/>
    </source>
</evidence>
<feature type="compositionally biased region" description="Low complexity" evidence="1">
    <location>
        <begin position="1785"/>
        <end position="1803"/>
    </location>
</feature>
<feature type="region of interest" description="Disordered" evidence="1">
    <location>
        <begin position="1783"/>
        <end position="1809"/>
    </location>
</feature>
<feature type="compositionally biased region" description="Low complexity" evidence="1">
    <location>
        <begin position="1942"/>
        <end position="1952"/>
    </location>
</feature>
<feature type="domain" description="SANT" evidence="3">
    <location>
        <begin position="1011"/>
        <end position="1059"/>
    </location>
</feature>
<dbReference type="InterPro" id="IPR001005">
    <property type="entry name" value="SANT/Myb"/>
</dbReference>
<dbReference type="PROSITE" id="PS50090">
    <property type="entry name" value="MYB_LIKE"/>
    <property type="match status" value="1"/>
</dbReference>
<evidence type="ECO:0000313" key="4">
    <source>
        <dbReference type="EMBL" id="CAK9229550.1"/>
    </source>
</evidence>
<dbReference type="EMBL" id="OZ019898">
    <property type="protein sequence ID" value="CAK9229550.1"/>
    <property type="molecule type" value="Genomic_DNA"/>
</dbReference>
<feature type="region of interest" description="Disordered" evidence="1">
    <location>
        <begin position="115"/>
        <end position="252"/>
    </location>
</feature>
<dbReference type="Gene3D" id="1.10.10.60">
    <property type="entry name" value="Homeodomain-like"/>
    <property type="match status" value="1"/>
</dbReference>
<feature type="compositionally biased region" description="Low complexity" evidence="1">
    <location>
        <begin position="166"/>
        <end position="182"/>
    </location>
</feature>
<dbReference type="PROSITE" id="PS51293">
    <property type="entry name" value="SANT"/>
    <property type="match status" value="3"/>
</dbReference>
<feature type="region of interest" description="Disordered" evidence="1">
    <location>
        <begin position="1335"/>
        <end position="1372"/>
    </location>
</feature>
<feature type="domain" description="SANT" evidence="3">
    <location>
        <begin position="1364"/>
        <end position="1415"/>
    </location>
</feature>
<dbReference type="Gene3D" id="1.20.58.1880">
    <property type="match status" value="2"/>
</dbReference>
<evidence type="ECO:0000259" key="3">
    <source>
        <dbReference type="PROSITE" id="PS51293"/>
    </source>
</evidence>
<feature type="region of interest" description="Disordered" evidence="1">
    <location>
        <begin position="1241"/>
        <end position="1260"/>
    </location>
</feature>
<dbReference type="CDD" id="cd00167">
    <property type="entry name" value="SANT"/>
    <property type="match status" value="2"/>
</dbReference>
<sequence length="2212" mass="241245">MPLEHSPAWQREPPLYTRDGRVERLDRNASVKRDWRAAVLSPVFNGSRSIDYRVKDVGDWHTQDPYVSPPVNGRDSSVMIDQRFRPFHVHGFVESDRCLVDQECSKLVSGSANNLELSHRTSRDHRDRQQSKSDLYSRKRGAFGHFDSGKDWISSDKEDGSRLDRTSSLLSPQHLSHSTSPSARLEPVRDEVDLPSPPKRPRLGWGQGLAKYEKKKVGDSDESPSPAAVSTHVEGEPSALPSTENGVDGWIVGDVSGSDARVSSPCCHSPANTSVVSVVSPSNQQVDSVSGLCSNRDSFEHNTIKPSDGEVVDAAEKPLEKEKLPTDNQLEKESLRTQDSSSEESHLTRVEKLEFEIDQVEKEIGKIEINEVGNDLHDLVTIDEEIPAVHSSERDEDCLMAMDEDLQEVSTVVDNGRDAVVTPSLPSFETPSAADISPKRPVLLADECPWNSSPHLETRRDSPDVSQPQLMHPSEEGELGVDILRESKSRVDLEEFDSGDMKLEMRHETGEPFLYGQVMDSQPSLLGKVEHIEANVDLKERLDVCQTVALEDLQNFADLLILKNQEQAQQAFEPFMHLLLPELLVKGCSPLYCCPTDAPAWQQNVESHNRNSKLILQKLTERWQCLKFKERVLTMRFRALKEFWRQGQQDLCKRRDFSKAAHRWESERRNGCGPPSQRTSLRLRPIHTSMFLTGIEEAQAMRKIMSEPPVEYLRSTLKMPAMILDEKERMSRRFLNSNALVEDPISLEHERAGINPWSIEEKKCFFEKFAMYNKNFSKIASHLEHKTTADCVEFYYRNQKSEDFQKIQRRHQLKKRRDYSRSNSSYLATTTPASSRHREAHAARVEALTLAASSATAAVTVGTKAVRSTNHHKVLDRGRGGTCSNDFSSLPAQSDSSKCVGSKESKIAACNLLAVAAGSPLAVSTSCMETPPCTLSSAVTPPTKLCRERTFVKNSVSGGPSIIRGCQLDQQTAGQKGIRSLHLRREASKSAAEEVCSMSQLLILMAQMMHSQWTDGERQVFTDAVALFGKDFRSIALLVRSKSQVQCRAFFSKSRKRLGLDHLVEQFHATMHARVEAATLSAQNSKHAYVVKPEVAEDVKLLPTALVTDCQSQEEKIETKQGGDNANVIVAGVVKTAKDLSQAGRTKWICEPWKDASKNLVEELSDLDLVAAAAEMLVKSAVDIPQTSFSAQEATNLEAPSTSGLAADSELDRHVPPSCDDVPGTLDMTEASSVADAQICQEDEEETAAAKGDGGSPIGVSPAIEREAAVVDQAAAALVGISAMLLDKQDMKIMNPVTELKPGPFPAGLLANTERTACPSPVVPATEWTISGVTSTRPATHNSAQQTKEKVSRSGTGGEVKPRREPTSWTQDEKETFAEILRNHGKDWRLLHESLPSKSLTQIKTYFQNSKAKLGFPTTEGMGNTGGKGGGTRKRKAEDSDTNSNNAGSGGPLYHQKFSSVSPSEVDITSHQAKPGMGAPLSMGAKVAMGPAAVGTNNEYATLLGSLSGQPVDQENLNISDIQKLIRQIVHANSCPPSSQPGGFSMFQSGVIPGSSFQGNQRVSHLRSQQQLVQPAAQKPSPMGTHQMQSLTPDIVLQNNQPVLHQAVHQLQQQQQQPLQIPALNMVQQQAAHQQQQQSQSPQLVLPSSAVPLQQQQLQQVVQQQQCDETQAAIAQVQTFMHFQHQHLQQPSLLHPQSILTAKSHPTTVAQPQILKPQASVSTQQPGLLHFQELPSLAVLRGAQNSTANGTTEVQSHQAGMMELRGGCNNVSAANNMHQVAQYEQQQPGAVQQPPVQSQGPSQRSALPSCDDVQHVGLSDVKLFGKSLLSQPNLMASGVPSLSASSNGRVTLQQPAFSNISIPAASIGTRGALSKVYGTDSVALPSAFGRVGGPYMASEGRQAVRPTLTTAQPGNLGLWKRVSNLQPPGPGKGKPEEATSHAMEQPAQAQEAQKFEVEQVTAAHPHRVRGGHELCRSDGVITGAQMLDQGKGAAAMAEQYVVGQVNQVDFDACIEPSQGMASGVDQSSLSGWSSSIRGELELGNSQGSSSMPNKGLPRFVVEALMAIADWQSSQSTPLHCSTGGVQQQLEDLQFWQGAFQRDMIGAMTDPVKVSMALELAASLTGQVQLSALDMLQQSPREGGMYTSPQSVFNLPGHAAWSNSGFEQQQQRSVVGPTVTSFHSSNLSRVSGTEEIARTAELRDPDSASGGVC</sequence>
<dbReference type="InterPro" id="IPR009057">
    <property type="entry name" value="Homeodomain-like_sf"/>
</dbReference>
<dbReference type="InterPro" id="IPR017884">
    <property type="entry name" value="SANT_dom"/>
</dbReference>
<feature type="region of interest" description="Disordered" evidence="1">
    <location>
        <begin position="1923"/>
        <end position="1952"/>
    </location>
</feature>
<feature type="compositionally biased region" description="Polar residues" evidence="1">
    <location>
        <begin position="821"/>
        <end position="832"/>
    </location>
</feature>
<gene>
    <name evidence="4" type="ORF">CSSPTR1EN2_LOCUS19789</name>
</gene>
<feature type="region of interest" description="Disordered" evidence="1">
    <location>
        <begin position="453"/>
        <end position="472"/>
    </location>
</feature>
<evidence type="ECO:0000313" key="5">
    <source>
        <dbReference type="Proteomes" id="UP001497512"/>
    </source>
</evidence>
<feature type="domain" description="SANT" evidence="3">
    <location>
        <begin position="752"/>
        <end position="803"/>
    </location>
</feature>
<dbReference type="SMART" id="SM00717">
    <property type="entry name" value="SANT"/>
    <property type="match status" value="3"/>
</dbReference>